<protein>
    <submittedName>
        <fullName evidence="1">Uncharacterized protein</fullName>
    </submittedName>
</protein>
<evidence type="ECO:0000313" key="1">
    <source>
        <dbReference type="EMBL" id="RJL52399.1"/>
    </source>
</evidence>
<gene>
    <name evidence="1" type="ORF">D5071_08315</name>
</gene>
<proteinExistence type="predicted"/>
<dbReference type="AlphaFoldDB" id="A0A419AXU9"/>
<evidence type="ECO:0000313" key="2">
    <source>
        <dbReference type="Proteomes" id="UP000283655"/>
    </source>
</evidence>
<name>A0A419AXU9_PECCA</name>
<organism evidence="1 2">
    <name type="scientific">Pectobacterium carotovorum</name>
    <name type="common">Erwinia carotovora</name>
    <dbReference type="NCBI Taxonomy" id="554"/>
    <lineage>
        <taxon>Bacteria</taxon>
        <taxon>Pseudomonadati</taxon>
        <taxon>Pseudomonadota</taxon>
        <taxon>Gammaproteobacteria</taxon>
        <taxon>Enterobacterales</taxon>
        <taxon>Pectobacteriaceae</taxon>
        <taxon>Pectobacterium</taxon>
    </lineage>
</organism>
<sequence>MLFEKNISRWKPMKEVNSREFKALLRPDFFEGSREEGYKIVWERIKQASLAHGFGVEDVSDPFSETHKIKEYFDTEDLALRKRGLLIRQNSKVIDGSVVYPASLTAKELGRNTYRVLGTRLDFAEGITGKSEVEEKIALNDEGTLDGYVEIKRKIYLSQPREATTLRYFADIFPELKHVRMDIDTELTSYRMHSHRIYPGAIILTDKRRITFDIEACLYEGETSPFVVGCSYTLDTPKYHDMNKSHKKAEDFLCSVIEGACKDLIYPGAGRWLGSKLSMMLEKNTNQILGFENV</sequence>
<reference evidence="1 2" key="1">
    <citation type="submission" date="2018-09" db="EMBL/GenBank/DDBJ databases">
        <title>Phylogenetic diversity of Pectobacterium and Dickeya strains causing blackleg disease of potato in Morocco.</title>
        <authorList>
            <person name="Oulghazi S."/>
            <person name="Moumni M."/>
            <person name="Faure D."/>
        </authorList>
    </citation>
    <scope>NUCLEOTIDE SEQUENCE [LARGE SCALE GENOMIC DNA]</scope>
    <source>
        <strain evidence="1 2">S1.15.11.2D</strain>
    </source>
</reference>
<accession>A0A419AXU9</accession>
<dbReference type="EMBL" id="QZDH01000015">
    <property type="protein sequence ID" value="RJL52399.1"/>
    <property type="molecule type" value="Genomic_DNA"/>
</dbReference>
<dbReference type="RefSeq" id="WP_119873417.1">
    <property type="nucleotide sequence ID" value="NZ_QZDH01000015.1"/>
</dbReference>
<dbReference type="Proteomes" id="UP000283655">
    <property type="component" value="Unassembled WGS sequence"/>
</dbReference>
<comment type="caution">
    <text evidence="1">The sequence shown here is derived from an EMBL/GenBank/DDBJ whole genome shotgun (WGS) entry which is preliminary data.</text>
</comment>